<keyword evidence="3" id="KW-0677">Repeat</keyword>
<dbReference type="InterPro" id="IPR035644">
    <property type="entry name" value="MraZ_C"/>
</dbReference>
<dbReference type="GO" id="GO:2000143">
    <property type="term" value="P:negative regulation of DNA-templated transcription initiation"/>
    <property type="evidence" value="ECO:0007669"/>
    <property type="project" value="TreeGrafter"/>
</dbReference>
<dbReference type="PANTHER" id="PTHR34701:SF1">
    <property type="entry name" value="TRANSCRIPTIONAL REGULATOR MRAZ"/>
    <property type="match status" value="1"/>
</dbReference>
<keyword evidence="2 7" id="KW-0963">Cytoplasm</keyword>
<evidence type="ECO:0000256" key="5">
    <source>
        <dbReference type="ARBA" id="ARBA00023125"/>
    </source>
</evidence>
<reference evidence="9 10" key="1">
    <citation type="submission" date="2020-08" db="EMBL/GenBank/DDBJ databases">
        <title>Genomic Encyclopedia of Type Strains, Phase IV (KMG-IV): sequencing the most valuable type-strain genomes for metagenomic binning, comparative biology and taxonomic classification.</title>
        <authorList>
            <person name="Goeker M."/>
        </authorList>
    </citation>
    <scope>NUCLEOTIDE SEQUENCE [LARGE SCALE GENOMIC DNA]</scope>
    <source>
        <strain evidence="9 10">DSM 25481</strain>
    </source>
</reference>
<dbReference type="HAMAP" id="MF_01008">
    <property type="entry name" value="MraZ"/>
    <property type="match status" value="1"/>
</dbReference>
<dbReference type="CDD" id="cd16320">
    <property type="entry name" value="MraZ_N"/>
    <property type="match status" value="1"/>
</dbReference>
<keyword evidence="5 7" id="KW-0238">DNA-binding</keyword>
<gene>
    <name evidence="7" type="primary">mraZ</name>
    <name evidence="9" type="ORF">GGR24_003223</name>
</gene>
<evidence type="ECO:0000256" key="2">
    <source>
        <dbReference type="ARBA" id="ARBA00022490"/>
    </source>
</evidence>
<evidence type="ECO:0000313" key="10">
    <source>
        <dbReference type="Proteomes" id="UP000528964"/>
    </source>
</evidence>
<evidence type="ECO:0000256" key="1">
    <source>
        <dbReference type="ARBA" id="ARBA00013860"/>
    </source>
</evidence>
<dbReference type="InterPro" id="IPR038619">
    <property type="entry name" value="MraZ_sf"/>
</dbReference>
<keyword evidence="6 7" id="KW-0804">Transcription</keyword>
<dbReference type="CDD" id="cd16321">
    <property type="entry name" value="MraZ_C"/>
    <property type="match status" value="1"/>
</dbReference>
<dbReference type="InterPro" id="IPR020603">
    <property type="entry name" value="MraZ_dom"/>
</dbReference>
<dbReference type="Pfam" id="PF02381">
    <property type="entry name" value="MraZ"/>
    <property type="match status" value="1"/>
</dbReference>
<keyword evidence="4 7" id="KW-0805">Transcription regulation</keyword>
<dbReference type="PANTHER" id="PTHR34701">
    <property type="entry name" value="TRANSCRIPTIONAL REGULATOR MRAZ"/>
    <property type="match status" value="1"/>
</dbReference>
<dbReference type="InterPro" id="IPR037914">
    <property type="entry name" value="SpoVT-AbrB_sf"/>
</dbReference>
<dbReference type="SUPFAM" id="SSF89447">
    <property type="entry name" value="AbrB/MazE/MraZ-like"/>
    <property type="match status" value="1"/>
</dbReference>
<evidence type="ECO:0000256" key="7">
    <source>
        <dbReference type="HAMAP-Rule" id="MF_01008"/>
    </source>
</evidence>
<feature type="domain" description="SpoVT-AbrB" evidence="8">
    <location>
        <begin position="79"/>
        <end position="122"/>
    </location>
</feature>
<keyword evidence="10" id="KW-1185">Reference proteome</keyword>
<evidence type="ECO:0000256" key="6">
    <source>
        <dbReference type="ARBA" id="ARBA00023163"/>
    </source>
</evidence>
<evidence type="ECO:0000313" key="9">
    <source>
        <dbReference type="EMBL" id="MBB3974542.1"/>
    </source>
</evidence>
<feature type="domain" description="SpoVT-AbrB" evidence="8">
    <location>
        <begin position="3"/>
        <end position="56"/>
    </location>
</feature>
<dbReference type="GO" id="GO:0009295">
    <property type="term" value="C:nucleoid"/>
    <property type="evidence" value="ECO:0007669"/>
    <property type="project" value="UniProtKB-SubCell"/>
</dbReference>
<organism evidence="9 10">
    <name type="scientific">Hansschlegelia beijingensis</name>
    <dbReference type="NCBI Taxonomy" id="1133344"/>
    <lineage>
        <taxon>Bacteria</taxon>
        <taxon>Pseudomonadati</taxon>
        <taxon>Pseudomonadota</taxon>
        <taxon>Alphaproteobacteria</taxon>
        <taxon>Hyphomicrobiales</taxon>
        <taxon>Methylopilaceae</taxon>
        <taxon>Hansschlegelia</taxon>
    </lineage>
</organism>
<dbReference type="EMBL" id="JACIDR010000006">
    <property type="protein sequence ID" value="MBB3974542.1"/>
    <property type="molecule type" value="Genomic_DNA"/>
</dbReference>
<comment type="similarity">
    <text evidence="7">Belongs to the MraZ family.</text>
</comment>
<name>A0A7W6D1W6_9HYPH</name>
<comment type="subcellular location">
    <subcellularLocation>
        <location evidence="7">Cytoplasm</location>
        <location evidence="7">Nucleoid</location>
    </subcellularLocation>
</comment>
<dbReference type="PROSITE" id="PS51740">
    <property type="entry name" value="SPOVT_ABRB"/>
    <property type="match status" value="2"/>
</dbReference>
<dbReference type="GO" id="GO:0003700">
    <property type="term" value="F:DNA-binding transcription factor activity"/>
    <property type="evidence" value="ECO:0007669"/>
    <property type="project" value="UniProtKB-UniRule"/>
</dbReference>
<dbReference type="InterPro" id="IPR035642">
    <property type="entry name" value="MraZ_N"/>
</dbReference>
<sequence>MSNFTNRLDAKGRVSIPAPYRATLARDGFEGLFIHPSLELQAIDGGGNALLQEIDQLLATLAPYSDERDSLSTALLGVSEVLKIDGEGRIVLSESAKAYAGIRDQVTFVGQGFKFQIWEPERFQAHLATARETLRELRRRAFAPHSLERT</sequence>
<comment type="subunit">
    <text evidence="7">Forms oligomers.</text>
</comment>
<comment type="caution">
    <text evidence="9">The sequence shown here is derived from an EMBL/GenBank/DDBJ whole genome shotgun (WGS) entry which is preliminary data.</text>
</comment>
<evidence type="ECO:0000256" key="3">
    <source>
        <dbReference type="ARBA" id="ARBA00022737"/>
    </source>
</evidence>
<dbReference type="AlphaFoldDB" id="A0A7W6D1W6"/>
<dbReference type="Proteomes" id="UP000528964">
    <property type="component" value="Unassembled WGS sequence"/>
</dbReference>
<dbReference type="InterPro" id="IPR003444">
    <property type="entry name" value="MraZ"/>
</dbReference>
<dbReference type="Gene3D" id="3.40.1550.20">
    <property type="entry name" value="Transcriptional regulator MraZ domain"/>
    <property type="match status" value="1"/>
</dbReference>
<proteinExistence type="inferred from homology"/>
<evidence type="ECO:0000256" key="4">
    <source>
        <dbReference type="ARBA" id="ARBA00023015"/>
    </source>
</evidence>
<evidence type="ECO:0000259" key="8">
    <source>
        <dbReference type="PROSITE" id="PS51740"/>
    </source>
</evidence>
<dbReference type="GO" id="GO:0000976">
    <property type="term" value="F:transcription cis-regulatory region binding"/>
    <property type="evidence" value="ECO:0007669"/>
    <property type="project" value="TreeGrafter"/>
</dbReference>
<protein>
    <recommendedName>
        <fullName evidence="1 7">Transcriptional regulator MraZ</fullName>
    </recommendedName>
</protein>
<dbReference type="InterPro" id="IPR007159">
    <property type="entry name" value="SpoVT-AbrB_dom"/>
</dbReference>
<accession>A0A7W6D1W6</accession>
<dbReference type="GO" id="GO:0005737">
    <property type="term" value="C:cytoplasm"/>
    <property type="evidence" value="ECO:0007669"/>
    <property type="project" value="UniProtKB-UniRule"/>
</dbReference>